<dbReference type="NCBIfam" id="NF004790">
    <property type="entry name" value="PRK06136.1"/>
    <property type="match status" value="1"/>
</dbReference>
<dbReference type="Gene3D" id="3.40.1010.10">
    <property type="entry name" value="Cobalt-precorrin-4 Transmethylase, Domain 1"/>
    <property type="match status" value="1"/>
</dbReference>
<evidence type="ECO:0000256" key="1">
    <source>
        <dbReference type="ARBA" id="ARBA00005879"/>
    </source>
</evidence>
<dbReference type="PANTHER" id="PTHR45790:SF3">
    <property type="entry name" value="S-ADENOSYL-L-METHIONINE-DEPENDENT UROPORPHYRINOGEN III METHYLTRANSFERASE, CHLOROPLASTIC"/>
    <property type="match status" value="1"/>
</dbReference>
<evidence type="ECO:0000256" key="5">
    <source>
        <dbReference type="ARBA" id="ARBA00022691"/>
    </source>
</evidence>
<evidence type="ECO:0000256" key="2">
    <source>
        <dbReference type="ARBA" id="ARBA00012162"/>
    </source>
</evidence>
<dbReference type="GO" id="GO:0004851">
    <property type="term" value="F:uroporphyrin-III C-methyltransferase activity"/>
    <property type="evidence" value="ECO:0007669"/>
    <property type="project" value="UniProtKB-EC"/>
</dbReference>
<dbReference type="InterPro" id="IPR006366">
    <property type="entry name" value="CobA/CysG_C"/>
</dbReference>
<dbReference type="Pfam" id="PF00590">
    <property type="entry name" value="TP_methylase"/>
    <property type="match status" value="1"/>
</dbReference>
<dbReference type="EMBL" id="FXTN01000001">
    <property type="protein sequence ID" value="SMO34840.1"/>
    <property type="molecule type" value="Genomic_DNA"/>
</dbReference>
<dbReference type="InterPro" id="IPR050161">
    <property type="entry name" value="Siro_Cobalamin_biosynth"/>
</dbReference>
<dbReference type="InterPro" id="IPR014776">
    <property type="entry name" value="4pyrrole_Mease_sub2"/>
</dbReference>
<dbReference type="PROSITE" id="PS00840">
    <property type="entry name" value="SUMT_2"/>
    <property type="match status" value="1"/>
</dbReference>
<comment type="pathway">
    <text evidence="7">Porphyrin-containing compound metabolism; siroheme biosynthesis; precorrin-2 from uroporphyrinogen III: step 1/1.</text>
</comment>
<feature type="domain" description="Tetrapyrrole methylase" evidence="9">
    <location>
        <begin position="13"/>
        <end position="217"/>
    </location>
</feature>
<comment type="similarity">
    <text evidence="1 8">Belongs to the precorrin methyltransferase family.</text>
</comment>
<name>A0A521AJJ8_9SPHI</name>
<dbReference type="CDD" id="cd11642">
    <property type="entry name" value="SUMT"/>
    <property type="match status" value="1"/>
</dbReference>
<reference evidence="10 11" key="1">
    <citation type="submission" date="2017-05" db="EMBL/GenBank/DDBJ databases">
        <authorList>
            <person name="Varghese N."/>
            <person name="Submissions S."/>
        </authorList>
    </citation>
    <scope>NUCLEOTIDE SEQUENCE [LARGE SCALE GENOMIC DNA]</scope>
    <source>
        <strain evidence="10 11">DSM 19036</strain>
    </source>
</reference>
<keyword evidence="6" id="KW-0627">Porphyrin biosynthesis</keyword>
<dbReference type="AlphaFoldDB" id="A0A521AJJ8"/>
<evidence type="ECO:0000313" key="11">
    <source>
        <dbReference type="Proteomes" id="UP000320300"/>
    </source>
</evidence>
<evidence type="ECO:0000313" key="10">
    <source>
        <dbReference type="EMBL" id="SMO34840.1"/>
    </source>
</evidence>
<evidence type="ECO:0000259" key="9">
    <source>
        <dbReference type="Pfam" id="PF00590"/>
    </source>
</evidence>
<dbReference type="InterPro" id="IPR003043">
    <property type="entry name" value="Uropor_MeTrfase_CS"/>
</dbReference>
<evidence type="ECO:0000256" key="7">
    <source>
        <dbReference type="ARBA" id="ARBA00025705"/>
    </source>
</evidence>
<keyword evidence="11" id="KW-1185">Reference proteome</keyword>
<accession>A0A521AJJ8</accession>
<gene>
    <name evidence="10" type="ORF">SAMN06265348_101247</name>
</gene>
<dbReference type="InterPro" id="IPR014777">
    <property type="entry name" value="4pyrrole_Mease_sub1"/>
</dbReference>
<proteinExistence type="inferred from homology"/>
<dbReference type="RefSeq" id="WP_142526360.1">
    <property type="nucleotide sequence ID" value="NZ_CBCSJO010000002.1"/>
</dbReference>
<protein>
    <recommendedName>
        <fullName evidence="2">uroporphyrinogen-III C-methyltransferase</fullName>
        <ecNumber evidence="2">2.1.1.107</ecNumber>
    </recommendedName>
</protein>
<dbReference type="GO" id="GO:0032259">
    <property type="term" value="P:methylation"/>
    <property type="evidence" value="ECO:0007669"/>
    <property type="project" value="UniProtKB-KW"/>
</dbReference>
<dbReference type="PROSITE" id="PS00839">
    <property type="entry name" value="SUMT_1"/>
    <property type="match status" value="1"/>
</dbReference>
<dbReference type="FunFam" id="3.40.1010.10:FF:000001">
    <property type="entry name" value="Siroheme synthase"/>
    <property type="match status" value="1"/>
</dbReference>
<dbReference type="OrthoDB" id="9815856at2"/>
<dbReference type="Proteomes" id="UP000320300">
    <property type="component" value="Unassembled WGS sequence"/>
</dbReference>
<keyword evidence="4 8" id="KW-0808">Transferase</keyword>
<dbReference type="GO" id="GO:0019354">
    <property type="term" value="P:siroheme biosynthetic process"/>
    <property type="evidence" value="ECO:0007669"/>
    <property type="project" value="InterPro"/>
</dbReference>
<dbReference type="InterPro" id="IPR000878">
    <property type="entry name" value="4pyrrol_Mease"/>
</dbReference>
<dbReference type="PANTHER" id="PTHR45790">
    <property type="entry name" value="SIROHEME SYNTHASE-RELATED"/>
    <property type="match status" value="1"/>
</dbReference>
<dbReference type="Gene3D" id="3.30.950.10">
    <property type="entry name" value="Methyltransferase, Cobalt-precorrin-4 Transmethylase, Domain 2"/>
    <property type="match status" value="1"/>
</dbReference>
<keyword evidence="5" id="KW-0949">S-adenosyl-L-methionine</keyword>
<organism evidence="10 11">
    <name type="scientific">Pedobacter westerhofensis</name>
    <dbReference type="NCBI Taxonomy" id="425512"/>
    <lineage>
        <taxon>Bacteria</taxon>
        <taxon>Pseudomonadati</taxon>
        <taxon>Bacteroidota</taxon>
        <taxon>Sphingobacteriia</taxon>
        <taxon>Sphingobacteriales</taxon>
        <taxon>Sphingobacteriaceae</taxon>
        <taxon>Pedobacter</taxon>
    </lineage>
</organism>
<evidence type="ECO:0000256" key="6">
    <source>
        <dbReference type="ARBA" id="ARBA00023244"/>
    </source>
</evidence>
<keyword evidence="3 8" id="KW-0489">Methyltransferase</keyword>
<dbReference type="EC" id="2.1.1.107" evidence="2"/>
<sequence length="263" mass="28537">MIQPSKIKTREPRITLVGAGPGDPELITMKGANALKDADVVLYDALVNEKVLEYASPESIKVFVGKRSGAHSSTQEEINKLMVDYALHYGHVVRLKGGDPFVFGRGYEELNFAASYSIPAQVIPGLSSSISVPGLQQIPVTHRGLSESFWVVTGTTTSGAISNDLYEAVRTKATVVVLMGLGKLKEIVKLYQTEHKNNLPVAVIQSGSTDHEQLAIGIVDTIVEVVEEKKITAPAVLVFGEVVSLHPQFQPIRDFFAAIKEEL</sequence>
<evidence type="ECO:0000256" key="3">
    <source>
        <dbReference type="ARBA" id="ARBA00022603"/>
    </source>
</evidence>
<dbReference type="InterPro" id="IPR035996">
    <property type="entry name" value="4pyrrol_Methylase_sf"/>
</dbReference>
<dbReference type="NCBIfam" id="TIGR01469">
    <property type="entry name" value="cobA_cysG_Cterm"/>
    <property type="match status" value="1"/>
</dbReference>
<dbReference type="SUPFAM" id="SSF53790">
    <property type="entry name" value="Tetrapyrrole methylase"/>
    <property type="match status" value="1"/>
</dbReference>
<evidence type="ECO:0000256" key="8">
    <source>
        <dbReference type="RuleBase" id="RU003960"/>
    </source>
</evidence>
<evidence type="ECO:0000256" key="4">
    <source>
        <dbReference type="ARBA" id="ARBA00022679"/>
    </source>
</evidence>